<reference evidence="3 4" key="1">
    <citation type="submission" date="2019-01" db="EMBL/GenBank/DDBJ databases">
        <authorList>
            <person name="Chen W.-M."/>
        </authorList>
    </citation>
    <scope>NUCLEOTIDE SEQUENCE [LARGE SCALE GENOMIC DNA]</scope>
    <source>
        <strain evidence="3 4">TER-1</strain>
    </source>
</reference>
<dbReference type="EMBL" id="SACP01000035">
    <property type="protein sequence ID" value="RVU14104.1"/>
    <property type="molecule type" value="Genomic_DNA"/>
</dbReference>
<organism evidence="3 4">
    <name type="scientific">Methylobacterium oryzihabitans</name>
    <dbReference type="NCBI Taxonomy" id="2499852"/>
    <lineage>
        <taxon>Bacteria</taxon>
        <taxon>Pseudomonadati</taxon>
        <taxon>Pseudomonadota</taxon>
        <taxon>Alphaproteobacteria</taxon>
        <taxon>Hyphomicrobiales</taxon>
        <taxon>Methylobacteriaceae</taxon>
        <taxon>Methylobacterium</taxon>
    </lineage>
</organism>
<dbReference type="InterPro" id="IPR004629">
    <property type="entry name" value="WecG_TagA_CpsF"/>
</dbReference>
<evidence type="ECO:0000256" key="2">
    <source>
        <dbReference type="ARBA" id="ARBA00022679"/>
    </source>
</evidence>
<dbReference type="RefSeq" id="WP_127733496.1">
    <property type="nucleotide sequence ID" value="NZ_SACP01000035.1"/>
</dbReference>
<evidence type="ECO:0000313" key="3">
    <source>
        <dbReference type="EMBL" id="RVU14104.1"/>
    </source>
</evidence>
<sequence length="258" mass="28507">MRVELLGLPVDILTRRETLGRALAAMRGRTRCQHVALNVAKLVQARRDPELDRDVRESDIVGIDGAGIALALRLLGEGRVERVAGIDLFQDLVGLCAAEGLRPYLLGARPEVVGETAQVLARRHPGLVLAGWHDGYFRPDEEEAVCRAIAESRADCLFIALPTPAKERFMARHRDRLGVPFVMGVGGSFDVIAGRVRRAPRLVQAAGLEWFYRLAQEPRRLAARYLRTNAAFAVLLAGALLRRLAHGRPVLRRADHRG</sequence>
<name>A0A3S3U2M0_9HYPH</name>
<dbReference type="PANTHER" id="PTHR34136">
    <property type="match status" value="1"/>
</dbReference>
<evidence type="ECO:0000313" key="4">
    <source>
        <dbReference type="Proteomes" id="UP000286997"/>
    </source>
</evidence>
<dbReference type="AlphaFoldDB" id="A0A3S3U2M0"/>
<dbReference type="PANTHER" id="PTHR34136:SF1">
    <property type="entry name" value="UDP-N-ACETYL-D-MANNOSAMINURONIC ACID TRANSFERASE"/>
    <property type="match status" value="1"/>
</dbReference>
<keyword evidence="1" id="KW-0328">Glycosyltransferase</keyword>
<gene>
    <name evidence="3" type="ORF">EOE48_24445</name>
</gene>
<dbReference type="CDD" id="cd06533">
    <property type="entry name" value="Glyco_transf_WecG_TagA"/>
    <property type="match status" value="1"/>
</dbReference>
<dbReference type="NCBIfam" id="TIGR00696">
    <property type="entry name" value="wecG_tagA_cpsF"/>
    <property type="match status" value="1"/>
</dbReference>
<keyword evidence="4" id="KW-1185">Reference proteome</keyword>
<accession>A0A3S3U2M0</accession>
<proteinExistence type="predicted"/>
<comment type="caution">
    <text evidence="3">The sequence shown here is derived from an EMBL/GenBank/DDBJ whole genome shotgun (WGS) entry which is preliminary data.</text>
</comment>
<dbReference type="OrthoDB" id="9771846at2"/>
<keyword evidence="2 3" id="KW-0808">Transferase</keyword>
<dbReference type="Pfam" id="PF03808">
    <property type="entry name" value="Glyco_tran_WecG"/>
    <property type="match status" value="1"/>
</dbReference>
<evidence type="ECO:0000256" key="1">
    <source>
        <dbReference type="ARBA" id="ARBA00022676"/>
    </source>
</evidence>
<dbReference type="GO" id="GO:0016758">
    <property type="term" value="F:hexosyltransferase activity"/>
    <property type="evidence" value="ECO:0007669"/>
    <property type="project" value="TreeGrafter"/>
</dbReference>
<protein>
    <submittedName>
        <fullName evidence="3">Glycosyltransferase</fullName>
    </submittedName>
</protein>
<dbReference type="Proteomes" id="UP000286997">
    <property type="component" value="Unassembled WGS sequence"/>
</dbReference>